<evidence type="ECO:0000313" key="2">
    <source>
        <dbReference type="Proteomes" id="UP000008021"/>
    </source>
</evidence>
<accession>A0A0E0C5E4</accession>
<organism evidence="1">
    <name type="scientific">Oryza meridionalis</name>
    <dbReference type="NCBI Taxonomy" id="40149"/>
    <lineage>
        <taxon>Eukaryota</taxon>
        <taxon>Viridiplantae</taxon>
        <taxon>Streptophyta</taxon>
        <taxon>Embryophyta</taxon>
        <taxon>Tracheophyta</taxon>
        <taxon>Spermatophyta</taxon>
        <taxon>Magnoliopsida</taxon>
        <taxon>Liliopsida</taxon>
        <taxon>Poales</taxon>
        <taxon>Poaceae</taxon>
        <taxon>BOP clade</taxon>
        <taxon>Oryzoideae</taxon>
        <taxon>Oryzeae</taxon>
        <taxon>Oryzinae</taxon>
        <taxon>Oryza</taxon>
    </lineage>
</organism>
<reference evidence="1" key="1">
    <citation type="submission" date="2015-04" db="UniProtKB">
        <authorList>
            <consortium name="EnsemblPlants"/>
        </authorList>
    </citation>
    <scope>IDENTIFICATION</scope>
</reference>
<dbReference type="HOGENOM" id="CLU_2030417_0_0_1"/>
<keyword evidence="2" id="KW-1185">Reference proteome</keyword>
<sequence length="122" mass="13948">MVGWLGLPIINTVHEDTHAPLSYARHCREKHCMHITLTMTFPSPLPENPKRSKLLASWIRAQILHVLEVQFMASGRRKTLDLYFRRYKEGRGRILTRKMDNSKFRAGRRSAGAVCGMPACSA</sequence>
<proteinExistence type="predicted"/>
<reference evidence="1" key="2">
    <citation type="submission" date="2018-05" db="EMBL/GenBank/DDBJ databases">
        <title>OmerRS3 (Oryza meridionalis Reference Sequence Version 3).</title>
        <authorList>
            <person name="Zhang J."/>
            <person name="Kudrna D."/>
            <person name="Lee S."/>
            <person name="Talag J."/>
            <person name="Welchert J."/>
            <person name="Wing R.A."/>
        </authorList>
    </citation>
    <scope>NUCLEOTIDE SEQUENCE [LARGE SCALE GENOMIC DNA]</scope>
    <source>
        <strain evidence="1">cv. OR44</strain>
    </source>
</reference>
<name>A0A0E0C5E4_9ORYZ</name>
<dbReference type="Gramene" id="OMERI01G22620.1">
    <property type="protein sequence ID" value="OMERI01G22620.1"/>
    <property type="gene ID" value="OMERI01G22620"/>
</dbReference>
<dbReference type="AlphaFoldDB" id="A0A0E0C5E4"/>
<dbReference type="Proteomes" id="UP000008021">
    <property type="component" value="Chromosome 1"/>
</dbReference>
<dbReference type="EnsemblPlants" id="OMERI01G22620.1">
    <property type="protein sequence ID" value="OMERI01G22620.1"/>
    <property type="gene ID" value="OMERI01G22620"/>
</dbReference>
<evidence type="ECO:0000313" key="1">
    <source>
        <dbReference type="EnsemblPlants" id="OMERI01G22620.1"/>
    </source>
</evidence>
<protein>
    <submittedName>
        <fullName evidence="1">Uncharacterized protein</fullName>
    </submittedName>
</protein>